<dbReference type="InterPro" id="IPR051536">
    <property type="entry name" value="UDG_Type-4/5"/>
</dbReference>
<keyword evidence="3" id="KW-0227">DNA damage</keyword>
<evidence type="ECO:0000256" key="7">
    <source>
        <dbReference type="ARBA" id="ARBA00023204"/>
    </source>
</evidence>
<dbReference type="SUPFAM" id="SSF52141">
    <property type="entry name" value="Uracil-DNA glycosylase-like"/>
    <property type="match status" value="1"/>
</dbReference>
<keyword evidence="4" id="KW-0378">Hydrolase</keyword>
<keyword evidence="7" id="KW-0234">DNA repair</keyword>
<protein>
    <submittedName>
        <fullName evidence="9">Uracil-DNA glycosylase family protein</fullName>
    </submittedName>
</protein>
<dbReference type="GO" id="GO:0046872">
    <property type="term" value="F:metal ion binding"/>
    <property type="evidence" value="ECO:0007669"/>
    <property type="project" value="UniProtKB-KW"/>
</dbReference>
<dbReference type="InterPro" id="IPR005122">
    <property type="entry name" value="Uracil-DNA_glycosylase-like"/>
</dbReference>
<dbReference type="AlphaFoldDB" id="A0A222MX00"/>
<feature type="domain" description="Uracil-DNA glycosylase-like" evidence="8">
    <location>
        <begin position="68"/>
        <end position="181"/>
    </location>
</feature>
<dbReference type="GO" id="GO:0051539">
    <property type="term" value="F:4 iron, 4 sulfur cluster binding"/>
    <property type="evidence" value="ECO:0007669"/>
    <property type="project" value="UniProtKB-KW"/>
</dbReference>
<evidence type="ECO:0000256" key="1">
    <source>
        <dbReference type="ARBA" id="ARBA00022485"/>
    </source>
</evidence>
<reference evidence="9 10" key="1">
    <citation type="submission" date="2017-07" db="EMBL/GenBank/DDBJ databases">
        <title>Analysis of two Campylobacter avium genomes and identification of a novel hippuricase gene.</title>
        <authorList>
            <person name="Miller W.G."/>
            <person name="Chapman M.H."/>
            <person name="Yee E."/>
            <person name="Revez J."/>
            <person name="Bono J.L."/>
            <person name="Rossi M."/>
        </authorList>
    </citation>
    <scope>NUCLEOTIDE SEQUENCE [LARGE SCALE GENOMIC DNA]</scope>
    <source>
        <strain evidence="9 10">LMG 24591</strain>
    </source>
</reference>
<name>A0A222MX00_9BACT</name>
<dbReference type="PANTHER" id="PTHR33693">
    <property type="entry name" value="TYPE-5 URACIL-DNA GLYCOSYLASE"/>
    <property type="match status" value="1"/>
</dbReference>
<proteinExistence type="predicted"/>
<accession>A0A222MX00</accession>
<evidence type="ECO:0000256" key="2">
    <source>
        <dbReference type="ARBA" id="ARBA00022723"/>
    </source>
</evidence>
<evidence type="ECO:0000259" key="8">
    <source>
        <dbReference type="Pfam" id="PF03167"/>
    </source>
</evidence>
<dbReference type="KEGG" id="cavi:CAV_0906"/>
<evidence type="ECO:0000256" key="4">
    <source>
        <dbReference type="ARBA" id="ARBA00022801"/>
    </source>
</evidence>
<evidence type="ECO:0000313" key="9">
    <source>
        <dbReference type="EMBL" id="ASQ30567.1"/>
    </source>
</evidence>
<evidence type="ECO:0000256" key="5">
    <source>
        <dbReference type="ARBA" id="ARBA00023004"/>
    </source>
</evidence>
<keyword evidence="1" id="KW-0004">4Fe-4S</keyword>
<dbReference type="InterPro" id="IPR036895">
    <property type="entry name" value="Uracil-DNA_glycosylase-like_sf"/>
</dbReference>
<dbReference type="PANTHER" id="PTHR33693:SF1">
    <property type="entry name" value="TYPE-4 URACIL-DNA GLYCOSYLASE"/>
    <property type="match status" value="1"/>
</dbReference>
<dbReference type="Pfam" id="PF03167">
    <property type="entry name" value="UDG"/>
    <property type="match status" value="1"/>
</dbReference>
<dbReference type="Proteomes" id="UP000201169">
    <property type="component" value="Chromosome"/>
</dbReference>
<dbReference type="GO" id="GO:0097506">
    <property type="term" value="F:deaminated base DNA N-glycosylase activity"/>
    <property type="evidence" value="ECO:0007669"/>
    <property type="project" value="UniProtKB-ARBA"/>
</dbReference>
<keyword evidence="5" id="KW-0408">Iron</keyword>
<evidence type="ECO:0000313" key="10">
    <source>
        <dbReference type="Proteomes" id="UP000201169"/>
    </source>
</evidence>
<organism evidence="9 10">
    <name type="scientific">Campylobacter avium LMG 24591</name>
    <dbReference type="NCBI Taxonomy" id="522484"/>
    <lineage>
        <taxon>Bacteria</taxon>
        <taxon>Pseudomonadati</taxon>
        <taxon>Campylobacterota</taxon>
        <taxon>Epsilonproteobacteria</taxon>
        <taxon>Campylobacterales</taxon>
        <taxon>Campylobacteraceae</taxon>
        <taxon>Campylobacter</taxon>
    </lineage>
</organism>
<evidence type="ECO:0000256" key="3">
    <source>
        <dbReference type="ARBA" id="ARBA00022763"/>
    </source>
</evidence>
<dbReference type="RefSeq" id="WP_157676322.1">
    <property type="nucleotide sequence ID" value="NZ_CP022347.1"/>
</dbReference>
<keyword evidence="6" id="KW-0411">Iron-sulfur</keyword>
<sequence>MLKKLHYLKAFGYEFLQDTNKNFKNLTYEDLKEQISACQLCYLYKKRKNTPFPKDVKKVDLFIINSFISKEENESGCVLSSKNGLKLQDFLQKYLNLTVDDYYISYLYKCFCEGKNDELALKNCLPYIQSEIFLLKPKIILCLGENTFSSLGFSNFKALRGNAFIFLNTWFLTSFDMDFISKNPSLEQEFIDDLTKIKAFL</sequence>
<keyword evidence="2" id="KW-0479">Metal-binding</keyword>
<evidence type="ECO:0000256" key="6">
    <source>
        <dbReference type="ARBA" id="ARBA00023014"/>
    </source>
</evidence>
<dbReference type="EMBL" id="CP022347">
    <property type="protein sequence ID" value="ASQ30567.1"/>
    <property type="molecule type" value="Genomic_DNA"/>
</dbReference>
<keyword evidence="10" id="KW-1185">Reference proteome</keyword>
<dbReference type="OrthoDB" id="5363213at2"/>
<dbReference type="Gene3D" id="3.40.470.10">
    <property type="entry name" value="Uracil-DNA glycosylase-like domain"/>
    <property type="match status" value="1"/>
</dbReference>
<gene>
    <name evidence="9" type="ORF">CAV_0906</name>
</gene>
<dbReference type="GO" id="GO:0006281">
    <property type="term" value="P:DNA repair"/>
    <property type="evidence" value="ECO:0007669"/>
    <property type="project" value="UniProtKB-KW"/>
</dbReference>